<organism evidence="3">
    <name type="scientific">Amblyomma cajennense</name>
    <name type="common">Cayenne tick</name>
    <name type="synonym">Acarus cajennensis</name>
    <dbReference type="NCBI Taxonomy" id="34607"/>
    <lineage>
        <taxon>Eukaryota</taxon>
        <taxon>Metazoa</taxon>
        <taxon>Ecdysozoa</taxon>
        <taxon>Arthropoda</taxon>
        <taxon>Chelicerata</taxon>
        <taxon>Arachnida</taxon>
        <taxon>Acari</taxon>
        <taxon>Parasitiformes</taxon>
        <taxon>Ixodida</taxon>
        <taxon>Ixodoidea</taxon>
        <taxon>Ixodidae</taxon>
        <taxon>Amblyomminae</taxon>
        <taxon>Amblyomma</taxon>
    </lineage>
</organism>
<feature type="compositionally biased region" description="Polar residues" evidence="1">
    <location>
        <begin position="133"/>
        <end position="144"/>
    </location>
</feature>
<evidence type="ECO:0000256" key="2">
    <source>
        <dbReference type="SAM" id="SignalP"/>
    </source>
</evidence>
<sequence length="144" mass="16112">MFLIFGSHFAAVTSALSWQRRPLPRPIGPVMGLRPPRHLRGFGGRRGCTGSDCRLGEGDPQVIGVAQLVVVHFNEGCDGFFNGAHLDECHFSVLRKELERHHGATRLCECLSNLFFGHGRPARDRKKKKQKGMNHTPNARWTIS</sequence>
<accession>A0A023FC01</accession>
<protein>
    <submittedName>
        <fullName evidence="3">Putative secreted protein</fullName>
    </submittedName>
</protein>
<evidence type="ECO:0000313" key="3">
    <source>
        <dbReference type="EMBL" id="JAC19071.1"/>
    </source>
</evidence>
<evidence type="ECO:0000256" key="1">
    <source>
        <dbReference type="SAM" id="MobiDB-lite"/>
    </source>
</evidence>
<feature type="chain" id="PRO_5012926620" evidence="2">
    <location>
        <begin position="16"/>
        <end position="144"/>
    </location>
</feature>
<proteinExistence type="evidence at transcript level"/>
<name>A0A023FC01_AMBCJ</name>
<feature type="region of interest" description="Disordered" evidence="1">
    <location>
        <begin position="121"/>
        <end position="144"/>
    </location>
</feature>
<dbReference type="AlphaFoldDB" id="A0A023FC01"/>
<feature type="compositionally biased region" description="Basic residues" evidence="1">
    <location>
        <begin position="123"/>
        <end position="132"/>
    </location>
</feature>
<reference evidence="3" key="1">
    <citation type="submission" date="2014-03" db="EMBL/GenBank/DDBJ databases">
        <title>The sialotranscriptome of Amblyomma triste, Amblyomma parvum and Amblyomma cajennense ticks, uncovered by 454-based RNA-seq.</title>
        <authorList>
            <person name="Garcia G.R."/>
            <person name="Gardinassi L.G."/>
            <person name="Ribeiro J.M."/>
            <person name="Anatriello E."/>
            <person name="Ferreira B.R."/>
            <person name="Moreira H.N."/>
            <person name="Mafra C."/>
            <person name="Olegario M.M."/>
            <person name="Szabo P.J."/>
            <person name="Miranda-Santos I.K."/>
            <person name="Maruyama S.R."/>
        </authorList>
    </citation>
    <scope>NUCLEOTIDE SEQUENCE</scope>
    <source>
        <strain evidence="3">Uberlandia</strain>
        <tissue evidence="3">Salivary glands</tissue>
    </source>
</reference>
<feature type="signal peptide" evidence="2">
    <location>
        <begin position="1"/>
        <end position="15"/>
    </location>
</feature>
<keyword evidence="2" id="KW-0732">Signal</keyword>
<dbReference type="EMBL" id="GBBK01005411">
    <property type="protein sequence ID" value="JAC19071.1"/>
    <property type="molecule type" value="mRNA"/>
</dbReference>